<dbReference type="InterPro" id="IPR036922">
    <property type="entry name" value="Rieske_2Fe-2S_sf"/>
</dbReference>
<dbReference type="Gene3D" id="2.102.10.10">
    <property type="entry name" value="Rieske [2Fe-2S] iron-sulphur domain"/>
    <property type="match status" value="1"/>
</dbReference>
<dbReference type="GO" id="GO:0016020">
    <property type="term" value="C:membrane"/>
    <property type="evidence" value="ECO:0007669"/>
    <property type="project" value="UniProtKB-SubCell"/>
</dbReference>
<evidence type="ECO:0000256" key="9">
    <source>
        <dbReference type="ARBA" id="ARBA00023136"/>
    </source>
</evidence>
<keyword evidence="5" id="KW-1133">Transmembrane helix</keyword>
<dbReference type="Proteomes" id="UP000248886">
    <property type="component" value="Unassembled WGS sequence"/>
</dbReference>
<comment type="subcellular location">
    <subcellularLocation>
        <location evidence="1">Membrane</location>
    </subcellularLocation>
</comment>
<evidence type="ECO:0000313" key="11">
    <source>
        <dbReference type="EMBL" id="PZD82220.1"/>
    </source>
</evidence>
<dbReference type="SUPFAM" id="SSF50022">
    <property type="entry name" value="ISP domain"/>
    <property type="match status" value="1"/>
</dbReference>
<proteinExistence type="predicted"/>
<comment type="caution">
    <text evidence="11">The sequence shown here is derived from an EMBL/GenBank/DDBJ whole genome shotgun (WGS) entry which is preliminary data.</text>
</comment>
<dbReference type="PROSITE" id="PS51296">
    <property type="entry name" value="RIESKE"/>
    <property type="match status" value="1"/>
</dbReference>
<dbReference type="SUPFAM" id="SSF117916">
    <property type="entry name" value="Fe-S cluster assembly (FSCA) domain-like"/>
    <property type="match status" value="1"/>
</dbReference>
<dbReference type="RefSeq" id="WP_012536301.1">
    <property type="nucleotide sequence ID" value="NZ_AP025160.1"/>
</dbReference>
<evidence type="ECO:0000256" key="5">
    <source>
        <dbReference type="ARBA" id="ARBA00022989"/>
    </source>
</evidence>
<evidence type="ECO:0000256" key="7">
    <source>
        <dbReference type="ARBA" id="ARBA00023004"/>
    </source>
</evidence>
<dbReference type="Gene3D" id="3.30.300.130">
    <property type="entry name" value="Fe-S cluster assembly (FSCA)"/>
    <property type="match status" value="1"/>
</dbReference>
<dbReference type="InterPro" id="IPR034904">
    <property type="entry name" value="FSCA_dom_sf"/>
</dbReference>
<keyword evidence="4" id="KW-0479">Metal-binding</keyword>
<dbReference type="PANTHER" id="PTHR21266">
    <property type="entry name" value="IRON-SULFUR DOMAIN CONTAINING PROTEIN"/>
    <property type="match status" value="1"/>
</dbReference>
<keyword evidence="9" id="KW-0472">Membrane</keyword>
<evidence type="ECO:0000256" key="4">
    <source>
        <dbReference type="ARBA" id="ARBA00022723"/>
    </source>
</evidence>
<reference evidence="11 12" key="1">
    <citation type="submission" date="2018-06" db="EMBL/GenBank/DDBJ databases">
        <title>Draft sequence of Acidithiobacillus ferrooxidans CCM 4253.</title>
        <authorList>
            <person name="Moya-Beltran A."/>
            <person name="Castro M."/>
            <person name="Covarrubias P.C."/>
            <person name="Issotta F."/>
            <person name="Janiczek O."/>
            <person name="Mandl M."/>
            <person name="Kucera J."/>
            <person name="Quatrini R."/>
        </authorList>
    </citation>
    <scope>NUCLEOTIDE SEQUENCE [LARGE SCALE GENOMIC DNA]</scope>
    <source>
        <strain evidence="11 12">CCM 4253</strain>
    </source>
</reference>
<organism evidence="11 12">
    <name type="scientific">Acidithiobacillus ferrooxidans</name>
    <name type="common">Thiobacillus ferrooxidans</name>
    <dbReference type="NCBI Taxonomy" id="920"/>
    <lineage>
        <taxon>Bacteria</taxon>
        <taxon>Pseudomonadati</taxon>
        <taxon>Pseudomonadota</taxon>
        <taxon>Acidithiobacillia</taxon>
        <taxon>Acidithiobacillales</taxon>
        <taxon>Acidithiobacillaceae</taxon>
        <taxon>Acidithiobacillus</taxon>
    </lineage>
</organism>
<keyword evidence="8" id="KW-0411">Iron-sulfur</keyword>
<name>A0A2W1K704_ACIFR</name>
<evidence type="ECO:0000256" key="2">
    <source>
        <dbReference type="ARBA" id="ARBA00022692"/>
    </source>
</evidence>
<gene>
    <name evidence="11" type="ORF">DN052_04095</name>
</gene>
<accession>A0A2W1K704</accession>
<dbReference type="PANTHER" id="PTHR21266:SF32">
    <property type="entry name" value="CHOLESTEROL 7-DESATURASE NVD"/>
    <property type="match status" value="1"/>
</dbReference>
<dbReference type="InterPro" id="IPR017941">
    <property type="entry name" value="Rieske_2Fe-2S"/>
</dbReference>
<evidence type="ECO:0000256" key="1">
    <source>
        <dbReference type="ARBA" id="ARBA00004370"/>
    </source>
</evidence>
<keyword evidence="7" id="KW-0408">Iron</keyword>
<dbReference type="EMBL" id="QKQP01000001">
    <property type="protein sequence ID" value="PZD82220.1"/>
    <property type="molecule type" value="Genomic_DNA"/>
</dbReference>
<evidence type="ECO:0000256" key="3">
    <source>
        <dbReference type="ARBA" id="ARBA00022714"/>
    </source>
</evidence>
<keyword evidence="6" id="KW-0560">Oxidoreductase</keyword>
<sequence>MATSPVPDDIGRREADTLTEDIARLGSLEKIVQGWDETQQRTVLALRDGWEAMYRECLRRLIRTVQSAPQGATGLREAAADPYVYAVLRTLGLVRPSLQERIEAALDSVRPGLEGHGGNVELVELRLPDTVILRLLGSCHGCPSSSLTLSDGVEKAIRDACPEIRHIETAGRQYAATALTGEGSEQRISPFAIGGRHPWLPAMRLEDLPRNSLLAREVLSDALLFWRDPDGDVHCYRNACAHLGMPLEEGKVDPAGVLTCPHHGFQFALESGECLTIPEVQLEPWAVRVVDGEIQVRKDHD</sequence>
<dbReference type="Pfam" id="PF01106">
    <property type="entry name" value="NifU"/>
    <property type="match status" value="1"/>
</dbReference>
<feature type="domain" description="Rieske" evidence="10">
    <location>
        <begin position="200"/>
        <end position="296"/>
    </location>
</feature>
<dbReference type="GO" id="GO:0016491">
    <property type="term" value="F:oxidoreductase activity"/>
    <property type="evidence" value="ECO:0007669"/>
    <property type="project" value="UniProtKB-KW"/>
</dbReference>
<dbReference type="GO" id="GO:0005737">
    <property type="term" value="C:cytoplasm"/>
    <property type="evidence" value="ECO:0007669"/>
    <property type="project" value="TreeGrafter"/>
</dbReference>
<dbReference type="AlphaFoldDB" id="A0A2W1K704"/>
<evidence type="ECO:0000256" key="6">
    <source>
        <dbReference type="ARBA" id="ARBA00023002"/>
    </source>
</evidence>
<dbReference type="GO" id="GO:0051537">
    <property type="term" value="F:2 iron, 2 sulfur cluster binding"/>
    <property type="evidence" value="ECO:0007669"/>
    <property type="project" value="UniProtKB-KW"/>
</dbReference>
<evidence type="ECO:0000259" key="10">
    <source>
        <dbReference type="PROSITE" id="PS51296"/>
    </source>
</evidence>
<dbReference type="InterPro" id="IPR001075">
    <property type="entry name" value="NIF_FeS_clus_asmbl_NifU_C"/>
</dbReference>
<dbReference type="OrthoDB" id="9796965at2"/>
<dbReference type="GeneID" id="65280058"/>
<evidence type="ECO:0000313" key="12">
    <source>
        <dbReference type="Proteomes" id="UP000248886"/>
    </source>
</evidence>
<keyword evidence="2" id="KW-0812">Transmembrane</keyword>
<dbReference type="InterPro" id="IPR050584">
    <property type="entry name" value="Cholesterol_7-desaturase"/>
</dbReference>
<dbReference type="GO" id="GO:0005506">
    <property type="term" value="F:iron ion binding"/>
    <property type="evidence" value="ECO:0007669"/>
    <property type="project" value="InterPro"/>
</dbReference>
<dbReference type="Pfam" id="PF00355">
    <property type="entry name" value="Rieske"/>
    <property type="match status" value="1"/>
</dbReference>
<protein>
    <submittedName>
        <fullName evidence="11">(Fe-S)-binding protein</fullName>
    </submittedName>
</protein>
<evidence type="ECO:0000256" key="8">
    <source>
        <dbReference type="ARBA" id="ARBA00023014"/>
    </source>
</evidence>
<keyword evidence="3" id="KW-0001">2Fe-2S</keyword>
<dbReference type="GO" id="GO:0016226">
    <property type="term" value="P:iron-sulfur cluster assembly"/>
    <property type="evidence" value="ECO:0007669"/>
    <property type="project" value="InterPro"/>
</dbReference>